<feature type="region of interest" description="Disordered" evidence="1">
    <location>
        <begin position="81"/>
        <end position="124"/>
    </location>
</feature>
<organism evidence="2 3">
    <name type="scientific">Rhodococcus jostii</name>
    <dbReference type="NCBI Taxonomy" id="132919"/>
    <lineage>
        <taxon>Bacteria</taxon>
        <taxon>Bacillati</taxon>
        <taxon>Actinomycetota</taxon>
        <taxon>Actinomycetes</taxon>
        <taxon>Mycobacteriales</taxon>
        <taxon>Nocardiaceae</taxon>
        <taxon>Rhodococcus</taxon>
    </lineage>
</organism>
<dbReference type="AlphaFoldDB" id="A0A1H5MBV7"/>
<reference evidence="3" key="1">
    <citation type="submission" date="2016-10" db="EMBL/GenBank/DDBJ databases">
        <authorList>
            <person name="Varghese N."/>
        </authorList>
    </citation>
    <scope>NUCLEOTIDE SEQUENCE [LARGE SCALE GENOMIC DNA]</scope>
    <source>
        <strain evidence="3">DSM 44719</strain>
    </source>
</reference>
<dbReference type="Proteomes" id="UP000183407">
    <property type="component" value="Unassembled WGS sequence"/>
</dbReference>
<evidence type="ECO:0000313" key="2">
    <source>
        <dbReference type="EMBL" id="SEE86852.1"/>
    </source>
</evidence>
<feature type="region of interest" description="Disordered" evidence="1">
    <location>
        <begin position="23"/>
        <end position="63"/>
    </location>
</feature>
<accession>A0A1H5MBV7</accession>
<name>A0A1H5MBV7_RHOJO</name>
<evidence type="ECO:0000256" key="1">
    <source>
        <dbReference type="SAM" id="MobiDB-lite"/>
    </source>
</evidence>
<sequence length="124" mass="12592">MLAAIVAVLTALQIAHTDAAGDVPAPLPTLLGADTHPDIPASATADAADRGTEDIDPPTGGVQLQLTGLAGTLAVLVGVLSRRRTPQRGADSRRQSSPVRARAPSSTSPVSPMPVRSSTCVLRV</sequence>
<feature type="compositionally biased region" description="Low complexity" evidence="1">
    <location>
        <begin position="104"/>
        <end position="124"/>
    </location>
</feature>
<gene>
    <name evidence="2" type="ORF">SAMN04490220_8843</name>
</gene>
<proteinExistence type="predicted"/>
<evidence type="ECO:0000313" key="3">
    <source>
        <dbReference type="Proteomes" id="UP000183407"/>
    </source>
</evidence>
<protein>
    <submittedName>
        <fullName evidence="2">Uncharacterized protein</fullName>
    </submittedName>
</protein>
<dbReference type="EMBL" id="FNTL01000005">
    <property type="protein sequence ID" value="SEE86852.1"/>
    <property type="molecule type" value="Genomic_DNA"/>
</dbReference>